<sequence>MDKIRSHEEDDDDDDVELEPQRQDEQSSEQANELDEDDMELWKDFKDLVWAIDSRDVDRDAGKILQPFKKAGMYCVRALGLFSSLAYWFPLGMQFSEASDSDSDDEDFEDDIIPTRKEACFVYAKLCQICPQLERLLPLFKMPGNEAALTDLLYYMDDKARHARTNDLGSLRYDAMTYLMPVDGFEPFLPSNRDKSKRLIDDFDSRPQQFCEDVLNGKIAITHEDYPMFVYDVDEADDSGQGLLKGPFLLACFRHIFTGGRTATKLGDGLSSGKACNAQIHGMMRVHPRHIAYIATLARFILNAQPSWDATDDKFEGRAFYYDILGLLDSNDKSKSASEKKWIWDTLAWWDLKIFNRRVNTSDHGAQQNGKVISSRSRLTAAFAAMDNAEAQQFVAMQRGAARHDTESANGSRSSTAQLDDD</sequence>
<comment type="caution">
    <text evidence="2">The sequence shown here is derived from an EMBL/GenBank/DDBJ whole genome shotgun (WGS) entry which is preliminary data.</text>
</comment>
<organism evidence="2 3">
    <name type="scientific">Antrodiella citrinella</name>
    <dbReference type="NCBI Taxonomy" id="2447956"/>
    <lineage>
        <taxon>Eukaryota</taxon>
        <taxon>Fungi</taxon>
        <taxon>Dikarya</taxon>
        <taxon>Basidiomycota</taxon>
        <taxon>Agaricomycotina</taxon>
        <taxon>Agaricomycetes</taxon>
        <taxon>Polyporales</taxon>
        <taxon>Steccherinaceae</taxon>
        <taxon>Antrodiella</taxon>
    </lineage>
</organism>
<protein>
    <submittedName>
        <fullName evidence="2">Uncharacterized protein</fullName>
    </submittedName>
</protein>
<keyword evidence="3" id="KW-1185">Reference proteome</keyword>
<dbReference type="OrthoDB" id="2803957at2759"/>
<dbReference type="InterPro" id="IPR046521">
    <property type="entry name" value="DUF6698"/>
</dbReference>
<accession>A0A4S4MEC0</accession>
<dbReference type="AlphaFoldDB" id="A0A4S4MEC0"/>
<feature type="region of interest" description="Disordered" evidence="1">
    <location>
        <begin position="398"/>
        <end position="422"/>
    </location>
</feature>
<evidence type="ECO:0000256" key="1">
    <source>
        <dbReference type="SAM" id="MobiDB-lite"/>
    </source>
</evidence>
<name>A0A4S4MEC0_9APHY</name>
<dbReference type="Pfam" id="PF20414">
    <property type="entry name" value="DUF6698"/>
    <property type="match status" value="1"/>
</dbReference>
<evidence type="ECO:0000313" key="3">
    <source>
        <dbReference type="Proteomes" id="UP000308730"/>
    </source>
</evidence>
<reference evidence="2 3" key="1">
    <citation type="submission" date="2019-02" db="EMBL/GenBank/DDBJ databases">
        <title>Genome sequencing of the rare red list fungi Antrodiella citrinella (Flaviporus citrinellus).</title>
        <authorList>
            <person name="Buettner E."/>
            <person name="Kellner H."/>
        </authorList>
    </citation>
    <scope>NUCLEOTIDE SEQUENCE [LARGE SCALE GENOMIC DNA]</scope>
    <source>
        <strain evidence="2 3">DSM 108506</strain>
    </source>
</reference>
<gene>
    <name evidence="2" type="ORF">EUX98_g7895</name>
</gene>
<feature type="region of interest" description="Disordered" evidence="1">
    <location>
        <begin position="1"/>
        <end position="36"/>
    </location>
</feature>
<feature type="compositionally biased region" description="Polar residues" evidence="1">
    <location>
        <begin position="408"/>
        <end position="422"/>
    </location>
</feature>
<evidence type="ECO:0000313" key="2">
    <source>
        <dbReference type="EMBL" id="THH23277.1"/>
    </source>
</evidence>
<dbReference type="Proteomes" id="UP000308730">
    <property type="component" value="Unassembled WGS sequence"/>
</dbReference>
<proteinExistence type="predicted"/>
<dbReference type="EMBL" id="SGPM01000369">
    <property type="protein sequence ID" value="THH23277.1"/>
    <property type="molecule type" value="Genomic_DNA"/>
</dbReference>
<feature type="compositionally biased region" description="Acidic residues" evidence="1">
    <location>
        <begin position="9"/>
        <end position="18"/>
    </location>
</feature>